<sequence length="136" mass="15358">MDAVKFTCDSYTWLGTRDSWNIYALVASHYLHTRPDDRVADAQGSDTLLYSVIYYVYLQAGRDLKFISLSTCGCFALVLILLMVENGGYSFPGCWYALAGFQLAPFFLNLQRLLSPDGILNSEDLSKYNLEKLKEA</sequence>
<keyword evidence="1" id="KW-0812">Transmembrane</keyword>
<accession>A0A8X7Z5G2</accession>
<evidence type="ECO:0000256" key="1">
    <source>
        <dbReference type="SAM" id="Phobius"/>
    </source>
</evidence>
<dbReference type="OrthoDB" id="423427at2759"/>
<gene>
    <name evidence="2" type="ORF">POTOM_033423</name>
</gene>
<feature type="transmembrane region" description="Helical" evidence="1">
    <location>
        <begin position="66"/>
        <end position="84"/>
    </location>
</feature>
<name>A0A8X7Z5G2_POPTO</name>
<protein>
    <submittedName>
        <fullName evidence="2">Uncharacterized protein</fullName>
    </submittedName>
</protein>
<keyword evidence="1" id="KW-0472">Membrane</keyword>
<organism evidence="2 3">
    <name type="scientific">Populus tomentosa</name>
    <name type="common">Chinese white poplar</name>
    <dbReference type="NCBI Taxonomy" id="118781"/>
    <lineage>
        <taxon>Eukaryota</taxon>
        <taxon>Viridiplantae</taxon>
        <taxon>Streptophyta</taxon>
        <taxon>Embryophyta</taxon>
        <taxon>Tracheophyta</taxon>
        <taxon>Spermatophyta</taxon>
        <taxon>Magnoliopsida</taxon>
        <taxon>eudicotyledons</taxon>
        <taxon>Gunneridae</taxon>
        <taxon>Pentapetalae</taxon>
        <taxon>rosids</taxon>
        <taxon>fabids</taxon>
        <taxon>Malpighiales</taxon>
        <taxon>Salicaceae</taxon>
        <taxon>Saliceae</taxon>
        <taxon>Populus</taxon>
    </lineage>
</organism>
<keyword evidence="3" id="KW-1185">Reference proteome</keyword>
<evidence type="ECO:0000313" key="2">
    <source>
        <dbReference type="EMBL" id="KAG6762896.1"/>
    </source>
</evidence>
<dbReference type="Proteomes" id="UP000886885">
    <property type="component" value="Chromosome 9A"/>
</dbReference>
<evidence type="ECO:0000313" key="3">
    <source>
        <dbReference type="Proteomes" id="UP000886885"/>
    </source>
</evidence>
<comment type="caution">
    <text evidence="2">The sequence shown here is derived from an EMBL/GenBank/DDBJ whole genome shotgun (WGS) entry which is preliminary data.</text>
</comment>
<proteinExistence type="predicted"/>
<reference evidence="2" key="1">
    <citation type="journal article" date="2020" name="bioRxiv">
        <title>Hybrid origin of Populus tomentosa Carr. identified through genome sequencing and phylogenomic analysis.</title>
        <authorList>
            <person name="An X."/>
            <person name="Gao K."/>
            <person name="Chen Z."/>
            <person name="Li J."/>
            <person name="Yang X."/>
            <person name="Yang X."/>
            <person name="Zhou J."/>
            <person name="Guo T."/>
            <person name="Zhao T."/>
            <person name="Huang S."/>
            <person name="Miao D."/>
            <person name="Khan W.U."/>
            <person name="Rao P."/>
            <person name="Ye M."/>
            <person name="Lei B."/>
            <person name="Liao W."/>
            <person name="Wang J."/>
            <person name="Ji L."/>
            <person name="Li Y."/>
            <person name="Guo B."/>
            <person name="Mustafa N.S."/>
            <person name="Li S."/>
            <person name="Yun Q."/>
            <person name="Keller S.R."/>
            <person name="Mao J."/>
            <person name="Zhang R."/>
            <person name="Strauss S.H."/>
        </authorList>
    </citation>
    <scope>NUCLEOTIDE SEQUENCE</scope>
    <source>
        <strain evidence="2">GM15</strain>
        <tissue evidence="2">Leaf</tissue>
    </source>
</reference>
<keyword evidence="1" id="KW-1133">Transmembrane helix</keyword>
<dbReference type="EMBL" id="JAAWWB010000017">
    <property type="protein sequence ID" value="KAG6762896.1"/>
    <property type="molecule type" value="Genomic_DNA"/>
</dbReference>
<feature type="transmembrane region" description="Helical" evidence="1">
    <location>
        <begin position="90"/>
        <end position="110"/>
    </location>
</feature>
<dbReference type="AlphaFoldDB" id="A0A8X7Z5G2"/>